<evidence type="ECO:0000313" key="3">
    <source>
        <dbReference type="Proteomes" id="UP000029577"/>
    </source>
</evidence>
<reference evidence="2" key="1">
    <citation type="submission" date="2014-12" db="EMBL/GenBank/DDBJ databases">
        <title>The draft genome of the Tatumella morbirosei type strain, LMG23360T isolated from pineapple rot.</title>
        <authorList>
            <person name="Smits T.H."/>
            <person name="Palmer M."/>
            <person name="Venter S.N."/>
            <person name="Duffy B."/>
            <person name="Steenkamp E.T."/>
            <person name="Chan W.Y."/>
            <person name="Coutinho T.A."/>
            <person name="Coetzee M.P."/>
            <person name="De Maayer P."/>
        </authorList>
    </citation>
    <scope>NUCLEOTIDE SEQUENCE [LARGE SCALE GENOMIC DNA]</scope>
    <source>
        <strain evidence="2">LMG 23360</strain>
    </source>
</reference>
<dbReference type="OrthoDB" id="7024727at2"/>
<dbReference type="STRING" id="642227.HA49_04590"/>
<keyword evidence="3" id="KW-1185">Reference proteome</keyword>
<dbReference type="AlphaFoldDB" id="A0A095TJ59"/>
<protein>
    <recommendedName>
        <fullName evidence="1">AAA+ ATPase domain-containing protein</fullName>
    </recommendedName>
</protein>
<organism evidence="2 3">
    <name type="scientific">Tatumella morbirosei</name>
    <dbReference type="NCBI Taxonomy" id="642227"/>
    <lineage>
        <taxon>Bacteria</taxon>
        <taxon>Pseudomonadati</taxon>
        <taxon>Pseudomonadota</taxon>
        <taxon>Gammaproteobacteria</taxon>
        <taxon>Enterobacterales</taxon>
        <taxon>Erwiniaceae</taxon>
        <taxon>Tatumella</taxon>
    </lineage>
</organism>
<proteinExistence type="predicted"/>
<dbReference type="Pfam" id="PF13304">
    <property type="entry name" value="AAA_21"/>
    <property type="match status" value="1"/>
</dbReference>
<dbReference type="InterPro" id="IPR051396">
    <property type="entry name" value="Bact_Antivir_Def_Nuclease"/>
</dbReference>
<dbReference type="InterPro" id="IPR003959">
    <property type="entry name" value="ATPase_AAA_core"/>
</dbReference>
<evidence type="ECO:0000313" key="2">
    <source>
        <dbReference type="EMBL" id="KGD76767.1"/>
    </source>
</evidence>
<feature type="domain" description="AAA+ ATPase" evidence="1">
    <location>
        <begin position="186"/>
        <end position="426"/>
    </location>
</feature>
<gene>
    <name evidence="2" type="ORF">HA49_04590</name>
</gene>
<dbReference type="GO" id="GO:0016887">
    <property type="term" value="F:ATP hydrolysis activity"/>
    <property type="evidence" value="ECO:0007669"/>
    <property type="project" value="InterPro"/>
</dbReference>
<dbReference type="GO" id="GO:0005524">
    <property type="term" value="F:ATP binding"/>
    <property type="evidence" value="ECO:0007669"/>
    <property type="project" value="InterPro"/>
</dbReference>
<dbReference type="SUPFAM" id="SSF52540">
    <property type="entry name" value="P-loop containing nucleoside triphosphate hydrolases"/>
    <property type="match status" value="1"/>
</dbReference>
<dbReference type="RefSeq" id="WP_038017223.1">
    <property type="nucleotide sequence ID" value="NZ_JPKR02000001.1"/>
</dbReference>
<dbReference type="SMART" id="SM00382">
    <property type="entry name" value="AAA"/>
    <property type="match status" value="1"/>
</dbReference>
<dbReference type="PANTHER" id="PTHR43581">
    <property type="entry name" value="ATP/GTP PHOSPHATASE"/>
    <property type="match status" value="1"/>
</dbReference>
<dbReference type="InterPro" id="IPR027417">
    <property type="entry name" value="P-loop_NTPase"/>
</dbReference>
<dbReference type="InterPro" id="IPR003593">
    <property type="entry name" value="AAA+_ATPase"/>
</dbReference>
<dbReference type="Gene3D" id="3.40.50.300">
    <property type="entry name" value="P-loop containing nucleotide triphosphate hydrolases"/>
    <property type="match status" value="1"/>
</dbReference>
<accession>A0A095TJ59</accession>
<evidence type="ECO:0000259" key="1">
    <source>
        <dbReference type="SMART" id="SM00382"/>
    </source>
</evidence>
<dbReference type="EMBL" id="JPKR02000001">
    <property type="protein sequence ID" value="KGD76767.1"/>
    <property type="molecule type" value="Genomic_DNA"/>
</dbReference>
<name>A0A095TJ59_9GAMM</name>
<dbReference type="PANTHER" id="PTHR43581:SF4">
    <property type="entry name" value="ATP_GTP PHOSPHATASE"/>
    <property type="match status" value="1"/>
</dbReference>
<dbReference type="Proteomes" id="UP000029577">
    <property type="component" value="Unassembled WGS sequence"/>
</dbReference>
<dbReference type="eggNOG" id="COG3910">
    <property type="taxonomic scope" value="Bacteria"/>
</dbReference>
<sequence length="505" mass="56969">MEIIIVPREQRIPTVGISTAYLHVDRWNDFSFITMFYMYLFDQKGERHDIGNVKIGFQGQTTEKSTYSTLGSKFRILSEGYFSVGQDVDYYQKISNLPESVKVSLLEALKDIAYAPELIDLVKDEEVFKTSLLRYVSLSVIKGQFARVLEGKNPLTNFEFKFIRPAQDKISDIELSFKVNVGEKPSTNIHAIIGRNGVGKTTILNGMIEAVTSKGTSNAKFYDLEGWSNDPIDNDYFSSLVSVSFSAFDPFEPPSEQPDPSKGTCYFYIGLKKKGESLKGLNDIHEDFLQALTLCFSQIPKRERWLQAIDTLESDENFANMELKNLAGYNGEMLVSNARKRIKRMSSGHAVVLLTLTRLVATVEEKTLVLIDEPESHLHPPLLSAFIRALSDLLLDRNGVSIIATHSPVVLQEVPKRCVWKINRSRLSTESRRPDIETFGENVGILTREVFGLEVVKSGFHDLLVQSVMSGGTYEDIVDEYRNQLGVEARALLKVLVTHRDRSVK</sequence>
<comment type="caution">
    <text evidence="2">The sequence shown here is derived from an EMBL/GenBank/DDBJ whole genome shotgun (WGS) entry which is preliminary data.</text>
</comment>